<keyword evidence="6 7" id="KW-0472">Membrane</keyword>
<evidence type="ECO:0000313" key="9">
    <source>
        <dbReference type="Proteomes" id="UP000823629"/>
    </source>
</evidence>
<dbReference type="InterPro" id="IPR003667">
    <property type="entry name" value="NqrDE/RnfAE"/>
</dbReference>
<dbReference type="EMBL" id="JADING010000094">
    <property type="protein sequence ID" value="MBO8414493.1"/>
    <property type="molecule type" value="Genomic_DNA"/>
</dbReference>
<name>A0A9D9D8K1_9BACL</name>
<comment type="subcellular location">
    <subcellularLocation>
        <location evidence="1">Endomembrane system</location>
        <topology evidence="1">Multi-pass membrane protein</topology>
    </subcellularLocation>
</comment>
<evidence type="ECO:0000256" key="2">
    <source>
        <dbReference type="ARBA" id="ARBA00022448"/>
    </source>
</evidence>
<dbReference type="PANTHER" id="PTHR30335">
    <property type="entry name" value="INTEGRAL MEMBRANE PROTEIN OF SOXR-REDUCING COMPLEX"/>
    <property type="match status" value="1"/>
</dbReference>
<organism evidence="8 9">
    <name type="scientific">Candidatus Scatoplasma merdavium</name>
    <dbReference type="NCBI Taxonomy" id="2840932"/>
    <lineage>
        <taxon>Bacteria</taxon>
        <taxon>Bacillati</taxon>
        <taxon>Bacillota</taxon>
        <taxon>Bacilli</taxon>
        <taxon>Bacillales</taxon>
        <taxon>Candidatus Scatoplasma</taxon>
    </lineage>
</organism>
<dbReference type="PANTHER" id="PTHR30335:SF0">
    <property type="entry name" value="ION-TRANSLOCATING OXIDOREDUCTASE COMPLEX SUBUNIT A"/>
    <property type="match status" value="1"/>
</dbReference>
<dbReference type="Proteomes" id="UP000823629">
    <property type="component" value="Unassembled WGS sequence"/>
</dbReference>
<evidence type="ECO:0000256" key="7">
    <source>
        <dbReference type="SAM" id="Phobius"/>
    </source>
</evidence>
<dbReference type="PIRSF" id="PIRSF006102">
    <property type="entry name" value="NQR_DE"/>
    <property type="match status" value="1"/>
</dbReference>
<proteinExistence type="predicted"/>
<keyword evidence="4" id="KW-1278">Translocase</keyword>
<gene>
    <name evidence="8" type="ORF">IAC78_03365</name>
</gene>
<comment type="caution">
    <text evidence="8">The sequence shown here is derived from an EMBL/GenBank/DDBJ whole genome shotgun (WGS) entry which is preliminary data.</text>
</comment>
<dbReference type="GO" id="GO:0012505">
    <property type="term" value="C:endomembrane system"/>
    <property type="evidence" value="ECO:0007669"/>
    <property type="project" value="UniProtKB-SubCell"/>
</dbReference>
<feature type="transmembrane region" description="Helical" evidence="7">
    <location>
        <begin position="170"/>
        <end position="190"/>
    </location>
</feature>
<keyword evidence="5 7" id="KW-1133">Transmembrane helix</keyword>
<evidence type="ECO:0000256" key="1">
    <source>
        <dbReference type="ARBA" id="ARBA00004127"/>
    </source>
</evidence>
<dbReference type="AlphaFoldDB" id="A0A9D9D8K1"/>
<evidence type="ECO:0000256" key="3">
    <source>
        <dbReference type="ARBA" id="ARBA00022692"/>
    </source>
</evidence>
<feature type="transmembrane region" description="Helical" evidence="7">
    <location>
        <begin position="69"/>
        <end position="89"/>
    </location>
</feature>
<evidence type="ECO:0000256" key="5">
    <source>
        <dbReference type="ARBA" id="ARBA00022989"/>
    </source>
</evidence>
<reference evidence="8" key="2">
    <citation type="journal article" date="2021" name="PeerJ">
        <title>Extensive microbial diversity within the chicken gut microbiome revealed by metagenomics and culture.</title>
        <authorList>
            <person name="Gilroy R."/>
            <person name="Ravi A."/>
            <person name="Getino M."/>
            <person name="Pursley I."/>
            <person name="Horton D.L."/>
            <person name="Alikhan N.F."/>
            <person name="Baker D."/>
            <person name="Gharbi K."/>
            <person name="Hall N."/>
            <person name="Watson M."/>
            <person name="Adriaenssens E.M."/>
            <person name="Foster-Nyarko E."/>
            <person name="Jarju S."/>
            <person name="Secka A."/>
            <person name="Antonio M."/>
            <person name="Oren A."/>
            <person name="Chaudhuri R.R."/>
            <person name="La Ragione R."/>
            <person name="Hildebrand F."/>
            <person name="Pallen M.J."/>
        </authorList>
    </citation>
    <scope>NUCLEOTIDE SEQUENCE</scope>
    <source>
        <strain evidence="8">1748</strain>
    </source>
</reference>
<feature type="transmembrane region" description="Helical" evidence="7">
    <location>
        <begin position="101"/>
        <end position="120"/>
    </location>
</feature>
<protein>
    <submittedName>
        <fullName evidence="8">Electron transport complex subunit RsxA</fullName>
    </submittedName>
</protein>
<keyword evidence="2" id="KW-0813">Transport</keyword>
<feature type="transmembrane region" description="Helical" evidence="7">
    <location>
        <begin position="42"/>
        <end position="63"/>
    </location>
</feature>
<evidence type="ECO:0000313" key="8">
    <source>
        <dbReference type="EMBL" id="MBO8414493.1"/>
    </source>
</evidence>
<accession>A0A9D9D8K1</accession>
<dbReference type="GO" id="GO:0005886">
    <property type="term" value="C:plasma membrane"/>
    <property type="evidence" value="ECO:0007669"/>
    <property type="project" value="TreeGrafter"/>
</dbReference>
<reference evidence="8" key="1">
    <citation type="submission" date="2020-10" db="EMBL/GenBank/DDBJ databases">
        <authorList>
            <person name="Gilroy R."/>
        </authorList>
    </citation>
    <scope>NUCLEOTIDE SEQUENCE</scope>
    <source>
        <strain evidence="8">1748</strain>
    </source>
</reference>
<feature type="transmembrane region" description="Helical" evidence="7">
    <location>
        <begin position="132"/>
        <end position="150"/>
    </location>
</feature>
<dbReference type="Pfam" id="PF02508">
    <property type="entry name" value="Rnf-Nqr"/>
    <property type="match status" value="1"/>
</dbReference>
<evidence type="ECO:0000256" key="6">
    <source>
        <dbReference type="ARBA" id="ARBA00023136"/>
    </source>
</evidence>
<keyword evidence="3 7" id="KW-0812">Transmembrane</keyword>
<dbReference type="InterPro" id="IPR050133">
    <property type="entry name" value="NqrDE/RnfAE_oxidrdctase"/>
</dbReference>
<evidence type="ECO:0000256" key="4">
    <source>
        <dbReference type="ARBA" id="ARBA00022967"/>
    </source>
</evidence>
<sequence length="191" mass="20707">MDFIITLISTILVNNVVLSGYKGLCSYIGLSNNWKSSIGMGMALTLVCFLTGLICWGLSFITAALDVSYLNTVVFILVIASFVQMLEIVMKRFLPSLYKSLGIYLPLITTNCVVLGLAISVSSMGGTQWQDVLANCLGVPLGYFMVLVIFSAMQQRLAIANPFRTFKGQAISFIATAFMAMAFMGFSGLLS</sequence>